<proteinExistence type="predicted"/>
<feature type="compositionally biased region" description="Polar residues" evidence="1">
    <location>
        <begin position="49"/>
        <end position="59"/>
    </location>
</feature>
<feature type="region of interest" description="Disordered" evidence="1">
    <location>
        <begin position="24"/>
        <end position="90"/>
    </location>
</feature>
<organism evidence="2">
    <name type="scientific">Oryza glumipatula</name>
    <dbReference type="NCBI Taxonomy" id="40148"/>
    <lineage>
        <taxon>Eukaryota</taxon>
        <taxon>Viridiplantae</taxon>
        <taxon>Streptophyta</taxon>
        <taxon>Embryophyta</taxon>
        <taxon>Tracheophyta</taxon>
        <taxon>Spermatophyta</taxon>
        <taxon>Magnoliopsida</taxon>
        <taxon>Liliopsida</taxon>
        <taxon>Poales</taxon>
        <taxon>Poaceae</taxon>
        <taxon>BOP clade</taxon>
        <taxon>Oryzoideae</taxon>
        <taxon>Oryzeae</taxon>
        <taxon>Oryzinae</taxon>
        <taxon>Oryza</taxon>
    </lineage>
</organism>
<reference evidence="2" key="1">
    <citation type="submission" date="2015-04" db="UniProtKB">
        <authorList>
            <consortium name="EnsemblPlants"/>
        </authorList>
    </citation>
    <scope>IDENTIFICATION</scope>
</reference>
<dbReference type="HOGENOM" id="CLU_2444422_0_0_1"/>
<evidence type="ECO:0000256" key="1">
    <source>
        <dbReference type="SAM" id="MobiDB-lite"/>
    </source>
</evidence>
<evidence type="ECO:0000313" key="3">
    <source>
        <dbReference type="Proteomes" id="UP000026961"/>
    </source>
</evidence>
<sequence>MMPPQRSRHQGCCHCPFKKDVIFTQRNSSRKERYPRQYPKGLQRPKASPPTNSETTTQALAARSLHHTVSAPPPPTDFKPTPPCPERELA</sequence>
<keyword evidence="3" id="KW-1185">Reference proteome</keyword>
<dbReference type="AlphaFoldDB" id="A0A0E0BCL5"/>
<name>A0A0E0BCL5_9ORYZ</name>
<dbReference type="Gramene" id="OGLUM10G15360.1">
    <property type="protein sequence ID" value="OGLUM10G15360.1"/>
    <property type="gene ID" value="OGLUM10G15360"/>
</dbReference>
<accession>A0A0E0BCL5</accession>
<dbReference type="Proteomes" id="UP000026961">
    <property type="component" value="Chromosome 10"/>
</dbReference>
<reference evidence="2" key="2">
    <citation type="submission" date="2018-05" db="EMBL/GenBank/DDBJ databases">
        <title>OgluRS3 (Oryza glumaepatula Reference Sequence Version 3).</title>
        <authorList>
            <person name="Zhang J."/>
            <person name="Kudrna D."/>
            <person name="Lee S."/>
            <person name="Talag J."/>
            <person name="Welchert J."/>
            <person name="Wing R.A."/>
        </authorList>
    </citation>
    <scope>NUCLEOTIDE SEQUENCE [LARGE SCALE GENOMIC DNA]</scope>
</reference>
<dbReference type="EnsemblPlants" id="OGLUM10G15360.1">
    <property type="protein sequence ID" value="OGLUM10G15360.1"/>
    <property type="gene ID" value="OGLUM10G15360"/>
</dbReference>
<evidence type="ECO:0000313" key="2">
    <source>
        <dbReference type="EnsemblPlants" id="OGLUM10G15360.1"/>
    </source>
</evidence>
<protein>
    <submittedName>
        <fullName evidence="2">Uncharacterized protein</fullName>
    </submittedName>
</protein>
<feature type="compositionally biased region" description="Pro residues" evidence="1">
    <location>
        <begin position="71"/>
        <end position="84"/>
    </location>
</feature>